<dbReference type="AlphaFoldDB" id="A0A517PK29"/>
<feature type="transmembrane region" description="Helical" evidence="1">
    <location>
        <begin position="12"/>
        <end position="34"/>
    </location>
</feature>
<dbReference type="OrthoDB" id="282779at2"/>
<keyword evidence="1" id="KW-1133">Transmembrane helix</keyword>
<keyword evidence="1" id="KW-0812">Transmembrane</keyword>
<dbReference type="Proteomes" id="UP000320421">
    <property type="component" value="Chromosome"/>
</dbReference>
<gene>
    <name evidence="2" type="ORF">HG66A1_15100</name>
</gene>
<organism evidence="2 3">
    <name type="scientific">Gimesia chilikensis</name>
    <dbReference type="NCBI Taxonomy" id="2605989"/>
    <lineage>
        <taxon>Bacteria</taxon>
        <taxon>Pseudomonadati</taxon>
        <taxon>Planctomycetota</taxon>
        <taxon>Planctomycetia</taxon>
        <taxon>Planctomycetales</taxon>
        <taxon>Planctomycetaceae</taxon>
        <taxon>Gimesia</taxon>
    </lineage>
</organism>
<feature type="transmembrane region" description="Helical" evidence="1">
    <location>
        <begin position="76"/>
        <end position="99"/>
    </location>
</feature>
<reference evidence="2 3" key="1">
    <citation type="submission" date="2019-02" db="EMBL/GenBank/DDBJ databases">
        <title>Deep-cultivation of Planctomycetes and their phenomic and genomic characterization uncovers novel biology.</title>
        <authorList>
            <person name="Wiegand S."/>
            <person name="Jogler M."/>
            <person name="Boedeker C."/>
            <person name="Pinto D."/>
            <person name="Vollmers J."/>
            <person name="Rivas-Marin E."/>
            <person name="Kohn T."/>
            <person name="Peeters S.H."/>
            <person name="Heuer A."/>
            <person name="Rast P."/>
            <person name="Oberbeckmann S."/>
            <person name="Bunk B."/>
            <person name="Jeske O."/>
            <person name="Meyerdierks A."/>
            <person name="Storesund J.E."/>
            <person name="Kallscheuer N."/>
            <person name="Luecker S."/>
            <person name="Lage O.M."/>
            <person name="Pohl T."/>
            <person name="Merkel B.J."/>
            <person name="Hornburger P."/>
            <person name="Mueller R.-W."/>
            <person name="Bruemmer F."/>
            <person name="Labrenz M."/>
            <person name="Spormann A.M."/>
            <person name="Op den Camp H."/>
            <person name="Overmann J."/>
            <person name="Amann R."/>
            <person name="Jetten M.S.M."/>
            <person name="Mascher T."/>
            <person name="Medema M.H."/>
            <person name="Devos D.P."/>
            <person name="Kaster A.-K."/>
            <person name="Ovreas L."/>
            <person name="Rohde M."/>
            <person name="Galperin M.Y."/>
            <person name="Jogler C."/>
        </authorList>
    </citation>
    <scope>NUCLEOTIDE SEQUENCE [LARGE SCALE GENOMIC DNA]</scope>
    <source>
        <strain evidence="2 3">HG66A1</strain>
    </source>
</reference>
<dbReference type="RefSeq" id="WP_145181562.1">
    <property type="nucleotide sequence ID" value="NZ_CP036266.1"/>
</dbReference>
<evidence type="ECO:0000313" key="3">
    <source>
        <dbReference type="Proteomes" id="UP000320421"/>
    </source>
</evidence>
<protein>
    <recommendedName>
        <fullName evidence="4">Major facilitator superfamily (MFS) profile domain-containing protein</fullName>
    </recommendedName>
</protein>
<proteinExistence type="predicted"/>
<feature type="transmembrane region" description="Helical" evidence="1">
    <location>
        <begin position="46"/>
        <end position="70"/>
    </location>
</feature>
<sequence>MEAPWFDPNTFGAWFGMIVGGGGGTLCGIWGALCGFLCPRGKGRKVILGGMFVFVVLGLILCGIGLYAFFSGQPYGIWYPVSMTGFLFAVIPGALIPVIRKNYQQAENRRIAAESIRVG</sequence>
<evidence type="ECO:0000313" key="2">
    <source>
        <dbReference type="EMBL" id="QDT19742.1"/>
    </source>
</evidence>
<dbReference type="EMBL" id="CP036266">
    <property type="protein sequence ID" value="QDT19742.1"/>
    <property type="molecule type" value="Genomic_DNA"/>
</dbReference>
<evidence type="ECO:0000256" key="1">
    <source>
        <dbReference type="SAM" id="Phobius"/>
    </source>
</evidence>
<keyword evidence="3" id="KW-1185">Reference proteome</keyword>
<name>A0A517PK29_9PLAN</name>
<accession>A0A517PK29</accession>
<keyword evidence="1" id="KW-0472">Membrane</keyword>
<evidence type="ECO:0008006" key="4">
    <source>
        <dbReference type="Google" id="ProtNLM"/>
    </source>
</evidence>